<name>A0A1I6STB3_9SPHI</name>
<evidence type="ECO:0000256" key="2">
    <source>
        <dbReference type="ARBA" id="ARBA00022723"/>
    </source>
</evidence>
<gene>
    <name evidence="6" type="ORF">SAMN05660206_10574</name>
</gene>
<evidence type="ECO:0000256" key="1">
    <source>
        <dbReference type="ARBA" id="ARBA00022617"/>
    </source>
</evidence>
<evidence type="ECO:0000313" key="7">
    <source>
        <dbReference type="Proteomes" id="UP000198785"/>
    </source>
</evidence>
<evidence type="ECO:0000256" key="3">
    <source>
        <dbReference type="ARBA" id="ARBA00023004"/>
    </source>
</evidence>
<dbReference type="OrthoDB" id="9811395at2"/>
<dbReference type="PANTHER" id="PTHR35008">
    <property type="entry name" value="BLL4482 PROTEIN-RELATED"/>
    <property type="match status" value="1"/>
</dbReference>
<dbReference type="Proteomes" id="UP000198785">
    <property type="component" value="Unassembled WGS sequence"/>
</dbReference>
<proteinExistence type="predicted"/>
<dbReference type="InterPro" id="IPR009056">
    <property type="entry name" value="Cyt_c-like_dom"/>
</dbReference>
<accession>A0A1I6STB3</accession>
<dbReference type="Gene3D" id="1.10.760.10">
    <property type="entry name" value="Cytochrome c-like domain"/>
    <property type="match status" value="1"/>
</dbReference>
<sequence>MINRAHTLSIISILFSVLMIVFSCQPNVSIETAQYAVNGQKLYVTHCQNCHGAKGEGLGNLYPPLTDTNFLNQNRDKLACIVKNGLSGSIEVSGKIYDTEMPGIPELTPVDIAYILTYVTTSFGNSTTTYTQEEVKKSLGECL</sequence>
<organism evidence="6 7">
    <name type="scientific">Sphingobacterium wenxiniae</name>
    <dbReference type="NCBI Taxonomy" id="683125"/>
    <lineage>
        <taxon>Bacteria</taxon>
        <taxon>Pseudomonadati</taxon>
        <taxon>Bacteroidota</taxon>
        <taxon>Sphingobacteriia</taxon>
        <taxon>Sphingobacteriales</taxon>
        <taxon>Sphingobacteriaceae</taxon>
        <taxon>Sphingobacterium</taxon>
    </lineage>
</organism>
<dbReference type="GO" id="GO:0009055">
    <property type="term" value="F:electron transfer activity"/>
    <property type="evidence" value="ECO:0007669"/>
    <property type="project" value="InterPro"/>
</dbReference>
<dbReference type="AlphaFoldDB" id="A0A1I6STB3"/>
<evidence type="ECO:0000313" key="6">
    <source>
        <dbReference type="EMBL" id="SFS80162.1"/>
    </source>
</evidence>
<keyword evidence="2 4" id="KW-0479">Metal-binding</keyword>
<dbReference type="PROSITE" id="PS51007">
    <property type="entry name" value="CYTC"/>
    <property type="match status" value="1"/>
</dbReference>
<dbReference type="InterPro" id="IPR036909">
    <property type="entry name" value="Cyt_c-like_dom_sf"/>
</dbReference>
<dbReference type="SUPFAM" id="SSF46626">
    <property type="entry name" value="Cytochrome c"/>
    <property type="match status" value="1"/>
</dbReference>
<dbReference type="PROSITE" id="PS51257">
    <property type="entry name" value="PROKAR_LIPOPROTEIN"/>
    <property type="match status" value="1"/>
</dbReference>
<dbReference type="GO" id="GO:0046872">
    <property type="term" value="F:metal ion binding"/>
    <property type="evidence" value="ECO:0007669"/>
    <property type="project" value="UniProtKB-KW"/>
</dbReference>
<evidence type="ECO:0000259" key="5">
    <source>
        <dbReference type="PROSITE" id="PS51007"/>
    </source>
</evidence>
<feature type="domain" description="Cytochrome c" evidence="5">
    <location>
        <begin position="34"/>
        <end position="123"/>
    </location>
</feature>
<dbReference type="EMBL" id="FOZZ01000005">
    <property type="protein sequence ID" value="SFS80162.1"/>
    <property type="molecule type" value="Genomic_DNA"/>
</dbReference>
<dbReference type="GO" id="GO:0020037">
    <property type="term" value="F:heme binding"/>
    <property type="evidence" value="ECO:0007669"/>
    <property type="project" value="InterPro"/>
</dbReference>
<evidence type="ECO:0000256" key="4">
    <source>
        <dbReference type="PROSITE-ProRule" id="PRU00433"/>
    </source>
</evidence>
<dbReference type="RefSeq" id="WP_093365160.1">
    <property type="nucleotide sequence ID" value="NZ_FOZZ01000005.1"/>
</dbReference>
<dbReference type="Pfam" id="PF00034">
    <property type="entry name" value="Cytochrom_C"/>
    <property type="match status" value="1"/>
</dbReference>
<dbReference type="PANTHER" id="PTHR35008:SF4">
    <property type="entry name" value="BLL4482 PROTEIN"/>
    <property type="match status" value="1"/>
</dbReference>
<reference evidence="6 7" key="1">
    <citation type="submission" date="2016-10" db="EMBL/GenBank/DDBJ databases">
        <authorList>
            <person name="de Groot N.N."/>
        </authorList>
    </citation>
    <scope>NUCLEOTIDE SEQUENCE [LARGE SCALE GENOMIC DNA]</scope>
    <source>
        <strain evidence="6 7">DSM 22789</strain>
    </source>
</reference>
<dbReference type="STRING" id="683125.SAMN05660206_10574"/>
<protein>
    <submittedName>
        <fullName evidence="6">Cytochrome C oxidase, cbb3-type, subunit III</fullName>
    </submittedName>
</protein>
<keyword evidence="3 4" id="KW-0408">Iron</keyword>
<keyword evidence="1 4" id="KW-0349">Heme</keyword>
<dbReference type="InterPro" id="IPR051459">
    <property type="entry name" value="Cytochrome_c-type_DH"/>
</dbReference>
<keyword evidence="7" id="KW-1185">Reference proteome</keyword>